<dbReference type="Proteomes" id="UP000672027">
    <property type="component" value="Chromosome"/>
</dbReference>
<gene>
    <name evidence="1" type="ORF">J8380_02830</name>
</gene>
<dbReference type="SUPFAM" id="SSF52540">
    <property type="entry name" value="P-loop containing nucleoside triphosphate hydrolases"/>
    <property type="match status" value="1"/>
</dbReference>
<organism evidence="1 2">
    <name type="scientific">Candidatus Thiothrix anitrata</name>
    <dbReference type="NCBI Taxonomy" id="2823902"/>
    <lineage>
        <taxon>Bacteria</taxon>
        <taxon>Pseudomonadati</taxon>
        <taxon>Pseudomonadota</taxon>
        <taxon>Gammaproteobacteria</taxon>
        <taxon>Thiotrichales</taxon>
        <taxon>Thiotrichaceae</taxon>
        <taxon>Thiothrix</taxon>
    </lineage>
</organism>
<evidence type="ECO:0000313" key="2">
    <source>
        <dbReference type="Proteomes" id="UP000672027"/>
    </source>
</evidence>
<dbReference type="RefSeq" id="WP_210228118.1">
    <property type="nucleotide sequence ID" value="NZ_CP072800.1"/>
</dbReference>
<name>A0ABX7X4L2_9GAMM</name>
<dbReference type="Pfam" id="PF14516">
    <property type="entry name" value="AAA_35"/>
    <property type="match status" value="1"/>
</dbReference>
<evidence type="ECO:0000313" key="1">
    <source>
        <dbReference type="EMBL" id="QTR50521.1"/>
    </source>
</evidence>
<keyword evidence="2" id="KW-1185">Reference proteome</keyword>
<reference evidence="1 2" key="1">
    <citation type="submission" date="2021-04" db="EMBL/GenBank/DDBJ databases">
        <title>Genomics, taxonomy and metabolism of representatives of sulfur bacteria of the genus Thiothrix: Thiothrix fructosivorans QT, Thiothrix unzii A1T and three new species, Thiothrix subterranea sp. nov., Thiothrix litoralis sp. nov. and 'Candidatus Thiothrix anitrata' sp. nov.</title>
        <authorList>
            <person name="Ravin N.V."/>
            <person name="Smolyakov D."/>
            <person name="Rudenko T.S."/>
            <person name="Mardanov A.V."/>
            <person name="Beletsky A.V."/>
            <person name="Markov N.D."/>
            <person name="Fomenkov A.I."/>
            <person name="Roberts R.J."/>
            <person name="Karnachuk O.V."/>
            <person name="Novikov A."/>
            <person name="Grabovich M.Y."/>
        </authorList>
    </citation>
    <scope>NUCLEOTIDE SEQUENCE [LARGE SCALE GENOMIC DNA]</scope>
    <source>
        <strain evidence="1 2">A52</strain>
    </source>
</reference>
<accession>A0ABX7X4L2</accession>
<dbReference type="InterPro" id="IPR027417">
    <property type="entry name" value="P-loop_NTPase"/>
</dbReference>
<sequence>MSRHFNTTGPVIASEHYCIDPMQRMDWDEISSLIDAKKFFVLHAPRQTGKTSTLLAMTDTLNQSGEYIALYINVESAQAARGDVSLGMRAIWGALADSAYYRLHNDCFNQWREELWEKHGATGVFKAGLSRWAQQAALPIVLMIDEVDALVGDTLISLLRQLREGYIGRPGVPFVQSVILCGVRDVRDYRIHTSHHEIITGGSAFNVKAKSLVMGSLSRAEVEALYAQHTAATGQVFCSEIFAELWEDTHGQPWLVNALGNELTWEDKTARDRTTPITLERYRAARERLIYSRTTHLAQLSDKLKEARVRSVIEPMLKGADSDQSLNPDDVEYVQDLGLIERARNGAISITNRIYQEVIPRELSWGSQMAITQNQAWYLTAQRHVDMPKLLNAFQQFFRENAESWLERFDYKEAGPQLLLQAFLQRIINGGGRINREYGLGRKRTDLLIEWPLDEEQGFYGEVQRVVLELKLLHKGLPATLAEGLEQTAGYADQCGAQEMYLIIFDRNPNTSWEDKVWQRQESWQERIIGVWGM</sequence>
<protein>
    <submittedName>
        <fullName evidence="1">AAA-like domain-containing protein</fullName>
    </submittedName>
</protein>
<dbReference type="Gene3D" id="3.40.50.300">
    <property type="entry name" value="P-loop containing nucleotide triphosphate hydrolases"/>
    <property type="match status" value="1"/>
</dbReference>
<dbReference type="EMBL" id="CP072800">
    <property type="protein sequence ID" value="QTR50521.1"/>
    <property type="molecule type" value="Genomic_DNA"/>
</dbReference>
<proteinExistence type="predicted"/>